<dbReference type="PANTHER" id="PTHR46260:SF3">
    <property type="entry name" value="RING-TYPE DOMAIN-CONTAINING PROTEIN"/>
    <property type="match status" value="1"/>
</dbReference>
<dbReference type="SUPFAM" id="SSF117281">
    <property type="entry name" value="Kelch motif"/>
    <property type="match status" value="1"/>
</dbReference>
<evidence type="ECO:0000313" key="3">
    <source>
        <dbReference type="EMBL" id="WQD38979.1"/>
    </source>
</evidence>
<name>A0ABZ0W7P7_9BACT</name>
<dbReference type="PANTHER" id="PTHR46260">
    <property type="entry name" value="RING-TYPE DOMAIN-CONTAINING PROTEIN"/>
    <property type="match status" value="1"/>
</dbReference>
<dbReference type="InterPro" id="IPR015915">
    <property type="entry name" value="Kelch-typ_b-propeller"/>
</dbReference>
<reference evidence="3 4" key="1">
    <citation type="submission" date="2023-12" db="EMBL/GenBank/DDBJ databases">
        <title>Genome sequencing and assembly of bacterial species from a model synthetic community.</title>
        <authorList>
            <person name="Hogle S.L."/>
        </authorList>
    </citation>
    <scope>NUCLEOTIDE SEQUENCE [LARGE SCALE GENOMIC DNA]</scope>
    <source>
        <strain evidence="3 4">HAMBI_3031</strain>
    </source>
</reference>
<dbReference type="RefSeq" id="WP_114792566.1">
    <property type="nucleotide sequence ID" value="NZ_CP139960.1"/>
</dbReference>
<dbReference type="Proteomes" id="UP001325680">
    <property type="component" value="Chromosome"/>
</dbReference>
<evidence type="ECO:0000256" key="1">
    <source>
        <dbReference type="ARBA" id="ARBA00022441"/>
    </source>
</evidence>
<evidence type="ECO:0000256" key="2">
    <source>
        <dbReference type="ARBA" id="ARBA00022737"/>
    </source>
</evidence>
<accession>A0ABZ0W7P7</accession>
<organism evidence="3 4">
    <name type="scientific">Niabella yanshanensis</name>
    <dbReference type="NCBI Taxonomy" id="577386"/>
    <lineage>
        <taxon>Bacteria</taxon>
        <taxon>Pseudomonadati</taxon>
        <taxon>Bacteroidota</taxon>
        <taxon>Chitinophagia</taxon>
        <taxon>Chitinophagales</taxon>
        <taxon>Chitinophagaceae</taxon>
        <taxon>Niabella</taxon>
    </lineage>
</organism>
<dbReference type="EMBL" id="CP139960">
    <property type="protein sequence ID" value="WQD38979.1"/>
    <property type="molecule type" value="Genomic_DNA"/>
</dbReference>
<dbReference type="Pfam" id="PF24996">
    <property type="entry name" value="NANM"/>
    <property type="match status" value="2"/>
</dbReference>
<protein>
    <submittedName>
        <fullName evidence="3">Galactose oxidase</fullName>
    </submittedName>
</protein>
<keyword evidence="2" id="KW-0677">Repeat</keyword>
<sequence>MIIASCETAEKIPVFEWSQLSPVPDKVGFAGSFAGISNNHLIVAGGAQFPEGTRPWSGGVKTWNDKVLALASDVKGWKEIGRLPRAMGYGISLNWKDGVLLIGGANQTKHFQDVYFIRYQNEQLSIDTLASLPHPLANSCGVMIDNIVYVAGGLSSPVASSAESAFWALDLNQPREQQQWKKLPSWPGEARMLGVAGQINGEFYLLSGTSLYIPEGDSVVHRRYLRDSFVFNTGKGWRKIKELPHPVVAAPTPAYTNANQQLFIFGGDDGSRAEQNTILKDKHPGFRTETLMYDAQKDNWTITGAVFTDRQPNPENNPGASTWAPVTTPLVVWNKQIVIPQGEARPGVRTNRVLAANPQ</sequence>
<dbReference type="Gene3D" id="2.120.10.80">
    <property type="entry name" value="Kelch-type beta propeller"/>
    <property type="match status" value="1"/>
</dbReference>
<dbReference type="InterPro" id="IPR051746">
    <property type="entry name" value="Kelch_domain_containing_8"/>
</dbReference>
<dbReference type="InterPro" id="IPR056734">
    <property type="entry name" value="NANM"/>
</dbReference>
<evidence type="ECO:0000313" key="4">
    <source>
        <dbReference type="Proteomes" id="UP001325680"/>
    </source>
</evidence>
<keyword evidence="4" id="KW-1185">Reference proteome</keyword>
<gene>
    <name evidence="3" type="ORF">U0035_02315</name>
</gene>
<proteinExistence type="predicted"/>
<keyword evidence="1" id="KW-0880">Kelch repeat</keyword>